<reference evidence="2 3" key="1">
    <citation type="journal article" date="2013" name="Genome Announc.">
        <title>Complete Genome Sequence of the Thermophilic and Facultatively Chemolithoautotrophic Sulfate Reducer Archaeoglobus sulfaticallidus Strain PM70-1T.</title>
        <authorList>
            <person name="Stokke R."/>
            <person name="Hocking W.P."/>
            <person name="Steinsbu B.O."/>
            <person name="Steen I.H."/>
        </authorList>
    </citation>
    <scope>NUCLEOTIDE SEQUENCE [LARGE SCALE GENOMIC DNA]</scope>
    <source>
        <strain evidence="2">PM70-1</strain>
    </source>
</reference>
<protein>
    <recommendedName>
        <fullName evidence="1">CASTOR ACT domain-containing protein</fullName>
    </recommendedName>
</protein>
<dbReference type="STRING" id="387631.Asulf_00446"/>
<dbReference type="InterPro" id="IPR045865">
    <property type="entry name" value="ACT-like_dom_sf"/>
</dbReference>
<dbReference type="OrthoDB" id="50343at2157"/>
<dbReference type="HOGENOM" id="CLU_130568_2_0_2"/>
<evidence type="ECO:0000313" key="3">
    <source>
        <dbReference type="Proteomes" id="UP000013307"/>
    </source>
</evidence>
<evidence type="ECO:0000313" key="2">
    <source>
        <dbReference type="EMBL" id="AGK60473.1"/>
    </source>
</evidence>
<name>N0BBV4_9EURY</name>
<dbReference type="InterPro" id="IPR027795">
    <property type="entry name" value="CASTOR_ACT_dom"/>
</dbReference>
<gene>
    <name evidence="2" type="ORF">Asulf_00446</name>
</gene>
<dbReference type="eggNOG" id="arCOG05233">
    <property type="taxonomic scope" value="Archaea"/>
</dbReference>
<accession>N0BBV4</accession>
<proteinExistence type="predicted"/>
<feature type="domain" description="CASTOR ACT" evidence="1">
    <location>
        <begin position="53"/>
        <end position="115"/>
    </location>
</feature>
<dbReference type="SUPFAM" id="SSF55021">
    <property type="entry name" value="ACT-like"/>
    <property type="match status" value="1"/>
</dbReference>
<keyword evidence="3" id="KW-1185">Reference proteome</keyword>
<evidence type="ECO:0000259" key="1">
    <source>
        <dbReference type="Pfam" id="PF13840"/>
    </source>
</evidence>
<dbReference type="Proteomes" id="UP000013307">
    <property type="component" value="Chromosome"/>
</dbReference>
<dbReference type="Pfam" id="PF13840">
    <property type="entry name" value="ACT_7"/>
    <property type="match status" value="1"/>
</dbReference>
<dbReference type="Gene3D" id="3.30.2130.10">
    <property type="entry name" value="VC0802-like"/>
    <property type="match status" value="1"/>
</dbReference>
<organism evidence="2 3">
    <name type="scientific">Archaeoglobus sulfaticallidus PM70-1</name>
    <dbReference type="NCBI Taxonomy" id="387631"/>
    <lineage>
        <taxon>Archaea</taxon>
        <taxon>Methanobacteriati</taxon>
        <taxon>Methanobacteriota</taxon>
        <taxon>Archaeoglobi</taxon>
        <taxon>Archaeoglobales</taxon>
        <taxon>Archaeoglobaceae</taxon>
        <taxon>Archaeoglobus</taxon>
    </lineage>
</organism>
<sequence>MKAILYKDKFAVVKADRIDSVNLDGEFFAIIRDRGEITVVLRESELEKIGYAEAERDFRLITFDLILPFDVVGFIAKISTAMADENISIFVISSYSTDSILIREKDLDRALRVLKGLGFEIMEK</sequence>
<dbReference type="KEGG" id="ast:Asulf_00446"/>
<dbReference type="AlphaFoldDB" id="N0BBV4"/>
<dbReference type="PANTHER" id="PTHR39199:SF1">
    <property type="entry name" value="BLR5128 PROTEIN"/>
    <property type="match status" value="1"/>
</dbReference>
<dbReference type="RefSeq" id="WP_015590072.1">
    <property type="nucleotide sequence ID" value="NC_021169.1"/>
</dbReference>
<dbReference type="InterPro" id="IPR016540">
    <property type="entry name" value="UCP008459"/>
</dbReference>
<dbReference type="EMBL" id="CP005290">
    <property type="protein sequence ID" value="AGK60473.1"/>
    <property type="molecule type" value="Genomic_DNA"/>
</dbReference>
<dbReference type="PANTHER" id="PTHR39199">
    <property type="entry name" value="BLR5128 PROTEIN"/>
    <property type="match status" value="1"/>
</dbReference>
<dbReference type="PIRSF" id="PIRSF008459">
    <property type="entry name" value="UCP008459"/>
    <property type="match status" value="1"/>
</dbReference>
<dbReference type="GeneID" id="15392092"/>